<keyword evidence="4" id="KW-1185">Reference proteome</keyword>
<feature type="region of interest" description="Disordered" evidence="1">
    <location>
        <begin position="97"/>
        <end position="170"/>
    </location>
</feature>
<accession>B2FDE0</accession>
<dbReference type="Gene3D" id="1.10.260.40">
    <property type="entry name" value="lambda repressor-like DNA-binding domains"/>
    <property type="match status" value="1"/>
</dbReference>
<dbReference type="SMART" id="SM00354">
    <property type="entry name" value="HTH_LACI"/>
    <property type="match status" value="1"/>
</dbReference>
<reference evidence="3 4" key="1">
    <citation type="journal article" date="2001" name="Proc. Natl. Acad. Sci. U.S.A.">
        <title>The complete sequence of the 1,683-kb pSymB megaplasmid from the N2-fixing endosymbiont Sinorhizobium meliloti.</title>
        <authorList>
            <person name="Finan T.M."/>
            <person name="Weidner S."/>
            <person name="Wong K."/>
            <person name="Buhrmester J."/>
            <person name="Chain P."/>
            <person name="Vorholter F.J."/>
            <person name="Hernandez-Lucas I."/>
            <person name="Becker A."/>
            <person name="Cowie A."/>
            <person name="Gouzy J."/>
            <person name="Golding B."/>
            <person name="Puhler A."/>
        </authorList>
    </citation>
    <scope>NUCLEOTIDE SEQUENCE [LARGE SCALE GENOMIC DNA]</scope>
    <source>
        <strain evidence="3 4">1021</strain>
        <plasmid evidence="4">Plasmid pSymB</plasmid>
    </source>
</reference>
<feature type="compositionally biased region" description="Basic and acidic residues" evidence="1">
    <location>
        <begin position="260"/>
        <end position="276"/>
    </location>
</feature>
<evidence type="ECO:0000313" key="3">
    <source>
        <dbReference type="EMBL" id="CAQ51299.1"/>
    </source>
</evidence>
<evidence type="ECO:0000313" key="4">
    <source>
        <dbReference type="Proteomes" id="UP000001976"/>
    </source>
</evidence>
<dbReference type="HOGENOM" id="CLU_811045_0_0_5"/>
<reference evidence="4" key="2">
    <citation type="journal article" date="2001" name="Science">
        <title>The composite genome of the legume symbiont Sinorhizobium meliloti.</title>
        <authorList>
            <person name="Galibert F."/>
            <person name="Finan T.M."/>
            <person name="Long S.R."/>
            <person name="Puehler A."/>
            <person name="Abola P."/>
            <person name="Ampe F."/>
            <person name="Barloy-Hubler F."/>
            <person name="Barnett M.J."/>
            <person name="Becker A."/>
            <person name="Boistard P."/>
            <person name="Bothe G."/>
            <person name="Boutry M."/>
            <person name="Bowser L."/>
            <person name="Buhrmester J."/>
            <person name="Cadieu E."/>
            <person name="Capela D."/>
            <person name="Chain P."/>
            <person name="Cowie A."/>
            <person name="Davis R.W."/>
            <person name="Dreano S."/>
            <person name="Federspiel N.A."/>
            <person name="Fisher R.F."/>
            <person name="Gloux S."/>
            <person name="Godrie T."/>
            <person name="Goffeau A."/>
            <person name="Golding B."/>
            <person name="Gouzy J."/>
            <person name="Gurjal M."/>
            <person name="Hernandez-Lucas I."/>
            <person name="Hong A."/>
            <person name="Huizar L."/>
            <person name="Hyman R.W."/>
            <person name="Jones T."/>
            <person name="Kahn D."/>
            <person name="Kahn M.L."/>
            <person name="Kalman S."/>
            <person name="Keating D.H."/>
            <person name="Kiss E."/>
            <person name="Komp C."/>
            <person name="Lelaure V."/>
            <person name="Masuy D."/>
            <person name="Palm C."/>
            <person name="Peck M.C."/>
            <person name="Pohl T.M."/>
            <person name="Portetelle D."/>
            <person name="Purnelle B."/>
            <person name="Ramsperger U."/>
            <person name="Surzycki R."/>
            <person name="Thebault P."/>
            <person name="Vandenbol M."/>
            <person name="Vorhoelter F.J."/>
            <person name="Weidner S."/>
            <person name="Wells D.H."/>
            <person name="Wong K."/>
            <person name="Yeh K.-C."/>
            <person name="Batut J."/>
        </authorList>
    </citation>
    <scope>NUCLEOTIDE SEQUENCE [LARGE SCALE GENOMIC DNA]</scope>
    <source>
        <strain evidence="4">1021</strain>
        <plasmid evidence="4">Plasmid pSymB</plasmid>
    </source>
</reference>
<proteinExistence type="predicted"/>
<evidence type="ECO:0000259" key="2">
    <source>
        <dbReference type="PROSITE" id="PS50932"/>
    </source>
</evidence>
<feature type="compositionally biased region" description="Basic and acidic residues" evidence="1">
    <location>
        <begin position="139"/>
        <end position="151"/>
    </location>
</feature>
<sequence length="342" mass="36726">MSVSTVSKALNDNGRMAADTRERIKNLAAEIGFRPNALARGLLSNRSFTVGLRDERHLWALHAAGHGRGFGSTGGSWSIGLPVRHRGRPGAWENSCRRHAGQAGGRHHRDRQAGRQVSPGRSRRPAGAGRLCFHQGRARQRDADLGRRSRCEAGGGAAEEDGPHAAVAHHGPAGIHLRGRARRGISGRCGRWGAGPAWSLVGGLGSRGDRPHLECGRRKARRHLLRQRPDRPGRGRCAARTRREGAGGCLRHRFRQLGDHGGADAAAADDRRHEPEGAWAGGRADGARACGGPDDRARPAQAALQACRPGLLRRRGTTELIEEMGFTRGGPAFGRNAKCSRN</sequence>
<dbReference type="PROSITE" id="PS50932">
    <property type="entry name" value="HTH_LACI_2"/>
    <property type="match status" value="1"/>
</dbReference>
<keyword evidence="3" id="KW-0614">Plasmid</keyword>
<feature type="compositionally biased region" description="Basic residues" evidence="1">
    <location>
        <begin position="97"/>
        <end position="110"/>
    </location>
</feature>
<evidence type="ECO:0000256" key="1">
    <source>
        <dbReference type="SAM" id="MobiDB-lite"/>
    </source>
</evidence>
<feature type="domain" description="HTH lacI-type" evidence="2">
    <location>
        <begin position="1"/>
        <end position="44"/>
    </location>
</feature>
<protein>
    <submittedName>
        <fullName evidence="3">Mutated LacI family transcriptional regulator</fullName>
    </submittedName>
</protein>
<name>B2FDE0_RHIME</name>
<feature type="region of interest" description="Disordered" evidence="1">
    <location>
        <begin position="260"/>
        <end position="297"/>
    </location>
</feature>
<dbReference type="KEGG" id="sme:SM_b22017"/>
<organism evidence="3 4">
    <name type="scientific">Rhizobium meliloti (strain 1021)</name>
    <name type="common">Ensifer meliloti</name>
    <name type="synonym">Sinorhizobium meliloti</name>
    <dbReference type="NCBI Taxonomy" id="266834"/>
    <lineage>
        <taxon>Bacteria</taxon>
        <taxon>Pseudomonadati</taxon>
        <taxon>Pseudomonadota</taxon>
        <taxon>Alphaproteobacteria</taxon>
        <taxon>Hyphomicrobiales</taxon>
        <taxon>Rhizobiaceae</taxon>
        <taxon>Sinorhizobium/Ensifer group</taxon>
        <taxon>Sinorhizobium</taxon>
    </lineage>
</organism>
<dbReference type="SUPFAM" id="SSF47413">
    <property type="entry name" value="lambda repressor-like DNA-binding domains"/>
    <property type="match status" value="1"/>
</dbReference>
<dbReference type="GO" id="GO:0006355">
    <property type="term" value="P:regulation of DNA-templated transcription"/>
    <property type="evidence" value="ECO:0007669"/>
    <property type="project" value="InterPro"/>
</dbReference>
<dbReference type="CDD" id="cd01392">
    <property type="entry name" value="HTH_LacI"/>
    <property type="match status" value="1"/>
</dbReference>
<dbReference type="EMBL" id="AL591985">
    <property type="protein sequence ID" value="CAQ51299.1"/>
    <property type="molecule type" value="Genomic_DNA"/>
</dbReference>
<dbReference type="GO" id="GO:0003677">
    <property type="term" value="F:DNA binding"/>
    <property type="evidence" value="ECO:0007669"/>
    <property type="project" value="InterPro"/>
</dbReference>
<geneLocation type="plasmid" evidence="3 4">
    <name>pSymB</name>
</geneLocation>
<dbReference type="AlphaFoldDB" id="B2FDE0"/>
<dbReference type="InterPro" id="IPR010982">
    <property type="entry name" value="Lambda_DNA-bd_dom_sf"/>
</dbReference>
<dbReference type="InterPro" id="IPR000843">
    <property type="entry name" value="HTH_LacI"/>
</dbReference>
<dbReference type="Proteomes" id="UP000001976">
    <property type="component" value="Plasmid pSymB"/>
</dbReference>
<dbReference type="EnsemblBacteria" id="CAQ51299">
    <property type="protein sequence ID" value="CAQ51299"/>
    <property type="gene ID" value="SM_b22017"/>
</dbReference>
<dbReference type="Pfam" id="PF00356">
    <property type="entry name" value="LacI"/>
    <property type="match status" value="1"/>
</dbReference>
<gene>
    <name evidence="3" type="ORF">SM_b22017</name>
</gene>
<dbReference type="eggNOG" id="COG1609">
    <property type="taxonomic scope" value="Bacteria"/>
</dbReference>